<feature type="domain" description="Transposase DDE" evidence="3">
    <location>
        <begin position="423"/>
        <end position="485"/>
    </location>
</feature>
<dbReference type="Proteomes" id="UP000466307">
    <property type="component" value="Unassembled WGS sequence"/>
</dbReference>
<gene>
    <name evidence="4" type="ORF">GYA93_24380</name>
</gene>
<evidence type="ECO:0000313" key="4">
    <source>
        <dbReference type="EMBL" id="NDK92651.1"/>
    </source>
</evidence>
<dbReference type="Pfam" id="PF13751">
    <property type="entry name" value="DDE_Tnp_1_6"/>
    <property type="match status" value="1"/>
</dbReference>
<dbReference type="Pfam" id="PF05598">
    <property type="entry name" value="DUF772"/>
    <property type="match status" value="1"/>
</dbReference>
<accession>A0A7K3LXK5</accession>
<feature type="region of interest" description="Disordered" evidence="1">
    <location>
        <begin position="163"/>
        <end position="188"/>
    </location>
</feature>
<dbReference type="PANTHER" id="PTHR33408">
    <property type="entry name" value="TRANSPOSASE"/>
    <property type="match status" value="1"/>
</dbReference>
<dbReference type="RefSeq" id="WP_162128944.1">
    <property type="nucleotide sequence ID" value="NZ_JAADZU010000167.1"/>
</dbReference>
<comment type="caution">
    <text evidence="4">The sequence shown here is derived from an EMBL/GenBank/DDBJ whole genome shotgun (WGS) entry which is preliminary data.</text>
</comment>
<sequence length="486" mass="52357">RDQQYLLPPSMREWLPADDPVWLVIDAVAGLDTKKLHARRSVGGVGRAGYHPDMLLTLLIWGWAQGQRSSRKLERLCHRDITYRIICAGDVPDHVTISRFRAECAEVVEDLFTQVLMLCARVGMVELGVVALDGVKIASNASLGANRTEAGLRKALAAEAARAAAEHADTDADEDTTDGDSGSGDQLPAELAEPSIRAQRIADALAQMPKPAVDPVERARSEVRVRESSYARVATIQQERIDRWYQGRVGRPPKPIDEAVTVVQARARLDAAITRAEQAVAAAASDTGAKLDGPQRNMTDPQSRSMPMRGGGWIQGYNCQAVTSSDGVIIAVEVSNNPSDGAMFVGMSKRAVAAAQVIDAARPEGADANGIGVILADAGYLSEEALTAGGPDRLIATGKSRELNRTARDQPTVGPPPSDATPVEQMAHRLATVEGSALYRQRSHIAETPFGHAKHNLGFRRFTSRGQRRATAEFTFHALTQNLFKA</sequence>
<feature type="region of interest" description="Disordered" evidence="1">
    <location>
        <begin position="403"/>
        <end position="422"/>
    </location>
</feature>
<evidence type="ECO:0000313" key="5">
    <source>
        <dbReference type="Proteomes" id="UP000466307"/>
    </source>
</evidence>
<dbReference type="AlphaFoldDB" id="A0A7K3LXK5"/>
<evidence type="ECO:0000259" key="3">
    <source>
        <dbReference type="Pfam" id="PF13751"/>
    </source>
</evidence>
<feature type="non-terminal residue" evidence="4">
    <location>
        <position position="1"/>
    </location>
</feature>
<feature type="region of interest" description="Disordered" evidence="1">
    <location>
        <begin position="284"/>
        <end position="305"/>
    </location>
</feature>
<feature type="domain" description="Transposase InsH N-terminal" evidence="2">
    <location>
        <begin position="12"/>
        <end position="102"/>
    </location>
</feature>
<dbReference type="InterPro" id="IPR008490">
    <property type="entry name" value="Transposase_InsH_N"/>
</dbReference>
<name>A0A7K3LXK5_9ACTN</name>
<organism evidence="4 5">
    <name type="scientific">Gordonia desulfuricans</name>
    <dbReference type="NCBI Taxonomy" id="89051"/>
    <lineage>
        <taxon>Bacteria</taxon>
        <taxon>Bacillati</taxon>
        <taxon>Actinomycetota</taxon>
        <taxon>Actinomycetes</taxon>
        <taxon>Mycobacteriales</taxon>
        <taxon>Gordoniaceae</taxon>
        <taxon>Gordonia</taxon>
    </lineage>
</organism>
<feature type="non-terminal residue" evidence="4">
    <location>
        <position position="486"/>
    </location>
</feature>
<dbReference type="InterPro" id="IPR025668">
    <property type="entry name" value="Tnp_DDE_dom"/>
</dbReference>
<dbReference type="EMBL" id="JAADZU010000167">
    <property type="protein sequence ID" value="NDK92651.1"/>
    <property type="molecule type" value="Genomic_DNA"/>
</dbReference>
<evidence type="ECO:0000256" key="1">
    <source>
        <dbReference type="SAM" id="MobiDB-lite"/>
    </source>
</evidence>
<evidence type="ECO:0000259" key="2">
    <source>
        <dbReference type="Pfam" id="PF05598"/>
    </source>
</evidence>
<keyword evidence="5" id="KW-1185">Reference proteome</keyword>
<proteinExistence type="predicted"/>
<protein>
    <submittedName>
        <fullName evidence="4">Transposase</fullName>
    </submittedName>
</protein>
<feature type="compositionally biased region" description="Polar residues" evidence="1">
    <location>
        <begin position="296"/>
        <end position="305"/>
    </location>
</feature>
<reference evidence="4 5" key="1">
    <citation type="submission" date="2020-01" db="EMBL/GenBank/DDBJ databases">
        <title>Investigation of new actinobacteria for the biodesulphurisation of diesel fuel.</title>
        <authorList>
            <person name="Athi Narayanan S.M."/>
        </authorList>
    </citation>
    <scope>NUCLEOTIDE SEQUENCE [LARGE SCALE GENOMIC DNA]</scope>
    <source>
        <strain evidence="4 5">213E</strain>
    </source>
</reference>